<reference evidence="2" key="1">
    <citation type="journal article" date="2022" name="Front. Genet.">
        <title>Chromosome-Scale Assembly of the Dendrobium nobile Genome Provides Insights Into the Molecular Mechanism of the Biosynthesis of the Medicinal Active Ingredient of Dendrobium.</title>
        <authorList>
            <person name="Xu Q."/>
            <person name="Niu S.-C."/>
            <person name="Li K.-L."/>
            <person name="Zheng P.-J."/>
            <person name="Zhang X.-J."/>
            <person name="Jia Y."/>
            <person name="Liu Y."/>
            <person name="Niu Y.-X."/>
            <person name="Yu L.-H."/>
            <person name="Chen D.-F."/>
            <person name="Zhang G.-Q."/>
        </authorList>
    </citation>
    <scope>NUCLEOTIDE SEQUENCE</scope>
    <source>
        <tissue evidence="2">Leaf</tissue>
    </source>
</reference>
<keyword evidence="1" id="KW-0812">Transmembrane</keyword>
<keyword evidence="3" id="KW-1185">Reference proteome</keyword>
<keyword evidence="1" id="KW-0472">Membrane</keyword>
<keyword evidence="1" id="KW-1133">Transmembrane helix</keyword>
<evidence type="ECO:0000256" key="1">
    <source>
        <dbReference type="SAM" id="Phobius"/>
    </source>
</evidence>
<organism evidence="2 3">
    <name type="scientific">Dendrobium nobile</name>
    <name type="common">Orchid</name>
    <dbReference type="NCBI Taxonomy" id="94219"/>
    <lineage>
        <taxon>Eukaryota</taxon>
        <taxon>Viridiplantae</taxon>
        <taxon>Streptophyta</taxon>
        <taxon>Embryophyta</taxon>
        <taxon>Tracheophyta</taxon>
        <taxon>Spermatophyta</taxon>
        <taxon>Magnoliopsida</taxon>
        <taxon>Liliopsida</taxon>
        <taxon>Asparagales</taxon>
        <taxon>Orchidaceae</taxon>
        <taxon>Epidendroideae</taxon>
        <taxon>Malaxideae</taxon>
        <taxon>Dendrobiinae</taxon>
        <taxon>Dendrobium</taxon>
    </lineage>
</organism>
<gene>
    <name evidence="2" type="ORF">KFK09_015844</name>
</gene>
<feature type="transmembrane region" description="Helical" evidence="1">
    <location>
        <begin position="38"/>
        <end position="58"/>
    </location>
</feature>
<protein>
    <submittedName>
        <fullName evidence="2">Uncharacterized protein</fullName>
    </submittedName>
</protein>
<evidence type="ECO:0000313" key="3">
    <source>
        <dbReference type="Proteomes" id="UP000829196"/>
    </source>
</evidence>
<evidence type="ECO:0000313" key="2">
    <source>
        <dbReference type="EMBL" id="KAI0504890.1"/>
    </source>
</evidence>
<name>A0A8T3B5X4_DENNO</name>
<sequence length="111" mass="12769">MKYGCCLKSKLVKSCPKQIPSAEIVNDVFFLNFGSYDISVIGFSFWILNLFFHTRLWVALSSHDHPVYASRTAGRCGYLGFCSVFSVFMAFCTRVFALNAILLMFYLFYRL</sequence>
<dbReference type="Proteomes" id="UP000829196">
    <property type="component" value="Unassembled WGS sequence"/>
</dbReference>
<dbReference type="AlphaFoldDB" id="A0A8T3B5X4"/>
<proteinExistence type="predicted"/>
<comment type="caution">
    <text evidence="2">The sequence shown here is derived from an EMBL/GenBank/DDBJ whole genome shotgun (WGS) entry which is preliminary data.</text>
</comment>
<accession>A0A8T3B5X4</accession>
<dbReference type="EMBL" id="JAGYWB010000011">
    <property type="protein sequence ID" value="KAI0504890.1"/>
    <property type="molecule type" value="Genomic_DNA"/>
</dbReference>
<feature type="transmembrane region" description="Helical" evidence="1">
    <location>
        <begin position="78"/>
        <end position="109"/>
    </location>
</feature>